<dbReference type="AlphaFoldDB" id="A0AAE1QB33"/>
<keyword evidence="3" id="KW-1185">Reference proteome</keyword>
<name>A0AAE1QB33_9EUCA</name>
<evidence type="ECO:0000313" key="3">
    <source>
        <dbReference type="Proteomes" id="UP001292094"/>
    </source>
</evidence>
<sequence length="109" mass="12557">MLTLERLRSCHASKVDPKQNKACRTITGTLKPAPLPALYRLASIAPPFIKCDTLTKCERHKQLSDNRHKLYGYQEIRRRLKSHNSFVTTNGLGNHKPSEDRSELWKDTK</sequence>
<reference evidence="2" key="1">
    <citation type="submission" date="2023-11" db="EMBL/GenBank/DDBJ databases">
        <title>Genome assemblies of two species of porcelain crab, Petrolisthes cinctipes and Petrolisthes manimaculis (Anomura: Porcellanidae).</title>
        <authorList>
            <person name="Angst P."/>
        </authorList>
    </citation>
    <scope>NUCLEOTIDE SEQUENCE</scope>
    <source>
        <strain evidence="2">PB745_02</strain>
        <tissue evidence="2">Gill</tissue>
    </source>
</reference>
<organism evidence="2 3">
    <name type="scientific">Petrolisthes manimaculis</name>
    <dbReference type="NCBI Taxonomy" id="1843537"/>
    <lineage>
        <taxon>Eukaryota</taxon>
        <taxon>Metazoa</taxon>
        <taxon>Ecdysozoa</taxon>
        <taxon>Arthropoda</taxon>
        <taxon>Crustacea</taxon>
        <taxon>Multicrustacea</taxon>
        <taxon>Malacostraca</taxon>
        <taxon>Eumalacostraca</taxon>
        <taxon>Eucarida</taxon>
        <taxon>Decapoda</taxon>
        <taxon>Pleocyemata</taxon>
        <taxon>Anomura</taxon>
        <taxon>Galatheoidea</taxon>
        <taxon>Porcellanidae</taxon>
        <taxon>Petrolisthes</taxon>
    </lineage>
</organism>
<feature type="region of interest" description="Disordered" evidence="1">
    <location>
        <begin position="84"/>
        <end position="109"/>
    </location>
</feature>
<evidence type="ECO:0000313" key="2">
    <source>
        <dbReference type="EMBL" id="KAK4322915.1"/>
    </source>
</evidence>
<dbReference type="Proteomes" id="UP001292094">
    <property type="component" value="Unassembled WGS sequence"/>
</dbReference>
<proteinExistence type="predicted"/>
<comment type="caution">
    <text evidence="2">The sequence shown here is derived from an EMBL/GenBank/DDBJ whole genome shotgun (WGS) entry which is preliminary data.</text>
</comment>
<accession>A0AAE1QB33</accession>
<evidence type="ECO:0000256" key="1">
    <source>
        <dbReference type="SAM" id="MobiDB-lite"/>
    </source>
</evidence>
<dbReference type="EMBL" id="JAWZYT010000487">
    <property type="protein sequence ID" value="KAK4322915.1"/>
    <property type="molecule type" value="Genomic_DNA"/>
</dbReference>
<feature type="compositionally biased region" description="Basic and acidic residues" evidence="1">
    <location>
        <begin position="96"/>
        <end position="109"/>
    </location>
</feature>
<protein>
    <submittedName>
        <fullName evidence="2">Uncharacterized protein</fullName>
    </submittedName>
</protein>
<gene>
    <name evidence="2" type="ORF">Pmani_006363</name>
</gene>